<evidence type="ECO:0000313" key="2">
    <source>
        <dbReference type="EMBL" id="MBB6071795.1"/>
    </source>
</evidence>
<evidence type="ECO:0000313" key="3">
    <source>
        <dbReference type="Proteomes" id="UP000582837"/>
    </source>
</evidence>
<comment type="caution">
    <text evidence="2">The sequence shown here is derived from an EMBL/GenBank/DDBJ whole genome shotgun (WGS) entry which is preliminary data.</text>
</comment>
<accession>A0A841H125</accession>
<keyword evidence="3" id="KW-1185">Reference proteome</keyword>
<sequence length="380" mass="39806">MKRLLCSLVPALAVMAACNGDSSGVVVERPRTAEALLAQRPWRLTSAGYRNAVQSSFSGLQVAGGAPVNESQGLALLAAHAAADSLMNPGPQSRLLDSVRAFHRFRTTDPSIGQVGDSTRYVGLRVALVGALTYAGAEQLERSVLTDSMPNGALRLAGIIFSSALPESVPADMVVLTNGRLLLRVNARLINENPLRLIPTIAHELAAHQDGQNSVGEEVAGNVLEQMIWYRMLEARPELAAGETMLPVMRNLRLGAFLQSGTGASLGVQAANGSLFPDVGDGHPLGATRSFTAFVQTQYPAASASSSTPANNSLLSFLARLGVQCPATVFSASTLACLDSELGRISAGQLNGFRYDRRVAVMGLIRMANGSGGDGGTNPQ</sequence>
<reference evidence="2 3" key="1">
    <citation type="submission" date="2020-08" db="EMBL/GenBank/DDBJ databases">
        <title>Genomic Encyclopedia of Type Strains, Phase IV (KMG-IV): sequencing the most valuable type-strain genomes for metagenomic binning, comparative biology and taxonomic classification.</title>
        <authorList>
            <person name="Goeker M."/>
        </authorList>
    </citation>
    <scope>NUCLEOTIDE SEQUENCE [LARGE SCALE GENOMIC DNA]</scope>
    <source>
        <strain evidence="2 3">DSM 29007</strain>
    </source>
</reference>
<dbReference type="RefSeq" id="WP_170032581.1">
    <property type="nucleotide sequence ID" value="NZ_JABDTL010000001.1"/>
</dbReference>
<feature type="chain" id="PRO_5032277566" evidence="1">
    <location>
        <begin position="17"/>
        <end position="380"/>
    </location>
</feature>
<name>A0A841H125_9BACT</name>
<organism evidence="2 3">
    <name type="scientific">Longimicrobium terrae</name>
    <dbReference type="NCBI Taxonomy" id="1639882"/>
    <lineage>
        <taxon>Bacteria</taxon>
        <taxon>Pseudomonadati</taxon>
        <taxon>Gemmatimonadota</taxon>
        <taxon>Longimicrobiia</taxon>
        <taxon>Longimicrobiales</taxon>
        <taxon>Longimicrobiaceae</taxon>
        <taxon>Longimicrobium</taxon>
    </lineage>
</organism>
<dbReference type="PROSITE" id="PS51257">
    <property type="entry name" value="PROKAR_LIPOPROTEIN"/>
    <property type="match status" value="1"/>
</dbReference>
<dbReference type="AlphaFoldDB" id="A0A841H125"/>
<dbReference type="EMBL" id="JACHIA010000010">
    <property type="protein sequence ID" value="MBB6071795.1"/>
    <property type="molecule type" value="Genomic_DNA"/>
</dbReference>
<evidence type="ECO:0000256" key="1">
    <source>
        <dbReference type="SAM" id="SignalP"/>
    </source>
</evidence>
<feature type="signal peptide" evidence="1">
    <location>
        <begin position="1"/>
        <end position="16"/>
    </location>
</feature>
<keyword evidence="1" id="KW-0732">Signal</keyword>
<gene>
    <name evidence="2" type="ORF">HNQ61_003434</name>
</gene>
<dbReference type="Proteomes" id="UP000582837">
    <property type="component" value="Unassembled WGS sequence"/>
</dbReference>
<proteinExistence type="predicted"/>
<protein>
    <submittedName>
        <fullName evidence="2">Uncharacterized protein</fullName>
    </submittedName>
</protein>